<feature type="non-terminal residue" evidence="3">
    <location>
        <position position="126"/>
    </location>
</feature>
<evidence type="ECO:0000259" key="2">
    <source>
        <dbReference type="PROSITE" id="PS50212"/>
    </source>
</evidence>
<dbReference type="CDD" id="cd06224">
    <property type="entry name" value="REM"/>
    <property type="match status" value="1"/>
</dbReference>
<name>A0A7J7FGQ3_DICBM</name>
<proteinExistence type="predicted"/>
<dbReference type="AlphaFoldDB" id="A0A7J7FGQ3"/>
<dbReference type="PROSITE" id="PS50212">
    <property type="entry name" value="RASGEF_NTER"/>
    <property type="match status" value="1"/>
</dbReference>
<protein>
    <recommendedName>
        <fullName evidence="2">N-terminal Ras-GEF domain-containing protein</fullName>
    </recommendedName>
</protein>
<dbReference type="Pfam" id="PF00618">
    <property type="entry name" value="RasGEF_N"/>
    <property type="match status" value="1"/>
</dbReference>
<comment type="caution">
    <text evidence="3">The sequence shown here is derived from an EMBL/GenBank/DDBJ whole genome shotgun (WGS) entry which is preliminary data.</text>
</comment>
<organism evidence="3 4">
    <name type="scientific">Diceros bicornis minor</name>
    <name type="common">South-central black rhinoceros</name>
    <dbReference type="NCBI Taxonomy" id="77932"/>
    <lineage>
        <taxon>Eukaryota</taxon>
        <taxon>Metazoa</taxon>
        <taxon>Chordata</taxon>
        <taxon>Craniata</taxon>
        <taxon>Vertebrata</taxon>
        <taxon>Euteleostomi</taxon>
        <taxon>Mammalia</taxon>
        <taxon>Eutheria</taxon>
        <taxon>Laurasiatheria</taxon>
        <taxon>Perissodactyla</taxon>
        <taxon>Rhinocerotidae</taxon>
        <taxon>Diceros</taxon>
    </lineage>
</organism>
<evidence type="ECO:0000313" key="3">
    <source>
        <dbReference type="EMBL" id="KAF5927210.1"/>
    </source>
</evidence>
<keyword evidence="4" id="KW-1185">Reference proteome</keyword>
<dbReference type="InterPro" id="IPR023578">
    <property type="entry name" value="Ras_GEF_dom_sf"/>
</dbReference>
<dbReference type="InterPro" id="IPR000651">
    <property type="entry name" value="Ras-like_Gua-exchang_fac_N"/>
</dbReference>
<reference evidence="3 4" key="1">
    <citation type="journal article" date="2020" name="Mol. Biol. Evol.">
        <title>Interspecific Gene Flow and the Evolution of Specialization in Black and White Rhinoceros.</title>
        <authorList>
            <person name="Moodley Y."/>
            <person name="Westbury M.V."/>
            <person name="Russo I.M."/>
            <person name="Gopalakrishnan S."/>
            <person name="Rakotoarivelo A."/>
            <person name="Olsen R.A."/>
            <person name="Prost S."/>
            <person name="Tunstall T."/>
            <person name="Ryder O.A."/>
            <person name="Dalen L."/>
            <person name="Bruford M.W."/>
        </authorList>
    </citation>
    <scope>NUCLEOTIDE SEQUENCE [LARGE SCALE GENOMIC DNA]</scope>
    <source>
        <strain evidence="3">SBR-YM</strain>
        <tissue evidence="3">Skin</tissue>
    </source>
</reference>
<dbReference type="Proteomes" id="UP000551758">
    <property type="component" value="Unassembled WGS sequence"/>
</dbReference>
<sequence>GENSSTVNRKETHRLWTVQASKLEKLVEHLVPAFLGSDPTYVPTFLCTYRAFATTQLALDLLPISSILGSWLGQYSEGFFQPTEFPCLKVLLSYRGLNIPGSDLEHHALLLLSQLEHLEATEAESE</sequence>
<evidence type="ECO:0000313" key="4">
    <source>
        <dbReference type="Proteomes" id="UP000551758"/>
    </source>
</evidence>
<dbReference type="SMART" id="SM00229">
    <property type="entry name" value="RasGEFN"/>
    <property type="match status" value="1"/>
</dbReference>
<accession>A0A7J7FGQ3</accession>
<dbReference type="PANTHER" id="PTHR46793">
    <property type="entry name" value="1700018F24RIK PROTEIN-RELATED-RELATED"/>
    <property type="match status" value="1"/>
</dbReference>
<dbReference type="SUPFAM" id="SSF48366">
    <property type="entry name" value="Ras GEF"/>
    <property type="match status" value="1"/>
</dbReference>
<dbReference type="GO" id="GO:0005085">
    <property type="term" value="F:guanyl-nucleotide exchange factor activity"/>
    <property type="evidence" value="ECO:0007669"/>
    <property type="project" value="UniProtKB-KW"/>
</dbReference>
<dbReference type="EMBL" id="JACDTQ010000582">
    <property type="protein sequence ID" value="KAF5927210.1"/>
    <property type="molecule type" value="Genomic_DNA"/>
</dbReference>
<dbReference type="Gene3D" id="1.20.870.10">
    <property type="entry name" value="Son of sevenless (SoS) protein Chain: S domain 1"/>
    <property type="match status" value="1"/>
</dbReference>
<feature type="non-terminal residue" evidence="3">
    <location>
        <position position="1"/>
    </location>
</feature>
<gene>
    <name evidence="3" type="ORF">HPG69_017685</name>
</gene>
<evidence type="ECO:0000256" key="1">
    <source>
        <dbReference type="PROSITE-ProRule" id="PRU00135"/>
    </source>
</evidence>
<feature type="domain" description="N-terminal Ras-GEF" evidence="2">
    <location>
        <begin position="14"/>
        <end position="126"/>
    </location>
</feature>
<dbReference type="PANTHER" id="PTHR46793:SF3">
    <property type="entry name" value="RIKEN CDNA 4930596D02 GENE"/>
    <property type="match status" value="1"/>
</dbReference>
<keyword evidence="1" id="KW-0344">Guanine-nucleotide releasing factor</keyword>